<reference evidence="2 3" key="1">
    <citation type="journal article" date="2015" name="Genome Biol. Evol.">
        <title>Comparative Genomics of a Bacterivorous Green Alga Reveals Evolutionary Causalities and Consequences of Phago-Mixotrophic Mode of Nutrition.</title>
        <authorList>
            <person name="Burns J.A."/>
            <person name="Paasch A."/>
            <person name="Narechania A."/>
            <person name="Kim E."/>
        </authorList>
    </citation>
    <scope>NUCLEOTIDE SEQUENCE [LARGE SCALE GENOMIC DNA]</scope>
    <source>
        <strain evidence="2 3">PLY_AMNH</strain>
    </source>
</reference>
<protein>
    <submittedName>
        <fullName evidence="2">Uncharacterized protein</fullName>
    </submittedName>
</protein>
<keyword evidence="3" id="KW-1185">Reference proteome</keyword>
<accession>A0AAE0FZ42</accession>
<dbReference type="Proteomes" id="UP001190700">
    <property type="component" value="Unassembled WGS sequence"/>
</dbReference>
<dbReference type="EMBL" id="LGRX02011925">
    <property type="protein sequence ID" value="KAK3268275.1"/>
    <property type="molecule type" value="Genomic_DNA"/>
</dbReference>
<proteinExistence type="predicted"/>
<evidence type="ECO:0000313" key="2">
    <source>
        <dbReference type="EMBL" id="KAK3268275.1"/>
    </source>
</evidence>
<evidence type="ECO:0000256" key="1">
    <source>
        <dbReference type="SAM" id="SignalP"/>
    </source>
</evidence>
<comment type="caution">
    <text evidence="2">The sequence shown here is derived from an EMBL/GenBank/DDBJ whole genome shotgun (WGS) entry which is preliminary data.</text>
</comment>
<dbReference type="AlphaFoldDB" id="A0AAE0FZ42"/>
<evidence type="ECO:0000313" key="3">
    <source>
        <dbReference type="Proteomes" id="UP001190700"/>
    </source>
</evidence>
<feature type="chain" id="PRO_5042175785" evidence="1">
    <location>
        <begin position="30"/>
        <end position="192"/>
    </location>
</feature>
<name>A0AAE0FZ42_9CHLO</name>
<feature type="signal peptide" evidence="1">
    <location>
        <begin position="1"/>
        <end position="29"/>
    </location>
</feature>
<sequence length="192" mass="20964">MRRSAQRIFDMRVSLWTIALALVSKVSDAALQNGTCASSNYAYLTSKECSEEAARAQKDFTELASSTFPPGCVRTGTGPEFVYNLNISSDVECSSEVICDCGNLIPPSPPVYSNPPWNEMTIGITGDCDTEDPVMVTLNEEECLAIYTEQQARTSDVKYTSLDSVDFPVGCSAVLYALHFYFNKATGGKKVF</sequence>
<keyword evidence="1" id="KW-0732">Signal</keyword>
<gene>
    <name evidence="2" type="ORF">CYMTET_23211</name>
</gene>
<organism evidence="2 3">
    <name type="scientific">Cymbomonas tetramitiformis</name>
    <dbReference type="NCBI Taxonomy" id="36881"/>
    <lineage>
        <taxon>Eukaryota</taxon>
        <taxon>Viridiplantae</taxon>
        <taxon>Chlorophyta</taxon>
        <taxon>Pyramimonadophyceae</taxon>
        <taxon>Pyramimonadales</taxon>
        <taxon>Pyramimonadaceae</taxon>
        <taxon>Cymbomonas</taxon>
    </lineage>
</organism>